<dbReference type="Gene3D" id="2.160.20.10">
    <property type="entry name" value="Single-stranded right-handed beta-helix, Pectin lyase-like"/>
    <property type="match status" value="1"/>
</dbReference>
<dbReference type="KEGG" id="vg:29058914"/>
<evidence type="ECO:0000313" key="5">
    <source>
        <dbReference type="Proteomes" id="UP000202618"/>
    </source>
</evidence>
<dbReference type="Pfam" id="PF13229">
    <property type="entry name" value="Beta_helix"/>
    <property type="match status" value="2"/>
</dbReference>
<comment type="subcellular location">
    <subcellularLocation>
        <location evidence="1">Virion</location>
    </subcellularLocation>
</comment>
<dbReference type="SUPFAM" id="SSF51126">
    <property type="entry name" value="Pectin lyase-like"/>
    <property type="match status" value="2"/>
</dbReference>
<proteinExistence type="predicted"/>
<evidence type="ECO:0000256" key="1">
    <source>
        <dbReference type="ARBA" id="ARBA00004328"/>
    </source>
</evidence>
<dbReference type="SMART" id="SM00710">
    <property type="entry name" value="PbH1"/>
    <property type="match status" value="10"/>
</dbReference>
<sequence>MNSYVIDPTQWGIVEGTDPINATINRDNFIKAIEYAKSEGYYKITLPKGIYMVNGVSNTTTSPEIGAGIRVPGNIEIEITPDTILKVAPNDSYGYTLFYVAPNEKNVSFSGGGYLIGERYDHDYSFQGKDGNKKTHEWGYGIYFHGAHDGYVEKLKIMDFTGDGIFLGAKGLLNYTGSEYHHCYNIHIEKCFISNNRRNNISVTAAEVVRIKNCIITKAGADDGCAPRFGIDIEGYGEGSIDYEEIRDVLIEGCTFIGNINASVSNFNGYGVRIVNNQADHVINYGSGTDTLISNNTMVRTDGKNTAIQGDGVSSSQKCNNALIIGNTIKGFNKGIDARGKGVNIIGNIIDEMHESAVGIVVYYADNVTISGNKVMNENGIAFLVDTSTNISLIGNEAYNSSTRGLDIFRSTDIRIKDFHSIGCYSGIRIRSSEVNFLNILVDFNDIENQSYGIDFDAESQVLFDNITVKKSKNLSILGVATKYRLFMKDIKVLESKYIVPIQITGGMGHRFERIYITTNISGGRGLNLVNTEKVLINDLQAYAATESASMTAPLVSTSSKSTTLANSLYEGKPWMLEDDRQINNIPIAV</sequence>
<dbReference type="NCBIfam" id="TIGR03804">
    <property type="entry name" value="para_beta_helix"/>
    <property type="match status" value="1"/>
</dbReference>
<dbReference type="GO" id="GO:0051701">
    <property type="term" value="P:biological process involved in interaction with host"/>
    <property type="evidence" value="ECO:0007669"/>
    <property type="project" value="UniProtKB-ARBA"/>
</dbReference>
<evidence type="ECO:0000256" key="2">
    <source>
        <dbReference type="ARBA" id="ARBA00022844"/>
    </source>
</evidence>
<dbReference type="Proteomes" id="UP000202618">
    <property type="component" value="Segment"/>
</dbReference>
<dbReference type="GeneID" id="29058914"/>
<evidence type="ECO:0000313" key="4">
    <source>
        <dbReference type="EMBL" id="AMS01280.1"/>
    </source>
</evidence>
<gene>
    <name evidence="4" type="ORF">AR9_g196</name>
</gene>
<dbReference type="EMBL" id="KU878088">
    <property type="protein sequence ID" value="AMS01280.1"/>
    <property type="molecule type" value="Genomic_DNA"/>
</dbReference>
<dbReference type="InterPro" id="IPR011050">
    <property type="entry name" value="Pectin_lyase_fold/virulence"/>
</dbReference>
<dbReference type="InterPro" id="IPR012334">
    <property type="entry name" value="Pectin_lyas_fold"/>
</dbReference>
<dbReference type="GO" id="GO:0044423">
    <property type="term" value="C:virion component"/>
    <property type="evidence" value="ECO:0007669"/>
    <property type="project" value="UniProtKB-KW"/>
</dbReference>
<keyword evidence="2" id="KW-0946">Virion</keyword>
<dbReference type="GO" id="GO:0019058">
    <property type="term" value="P:viral life cycle"/>
    <property type="evidence" value="ECO:0007669"/>
    <property type="project" value="UniProtKB-ARBA"/>
</dbReference>
<feature type="domain" description="Right handed beta helix" evidence="3">
    <location>
        <begin position="131"/>
        <end position="228"/>
    </location>
</feature>
<feature type="domain" description="Right handed beta helix" evidence="3">
    <location>
        <begin position="318"/>
        <end position="466"/>
    </location>
</feature>
<organism evidence="4 5">
    <name type="scientific">Bacillus phage AR9</name>
    <dbReference type="NCBI Taxonomy" id="1815509"/>
    <lineage>
        <taxon>Viruses</taxon>
        <taxon>Duplodnaviria</taxon>
        <taxon>Heunggongvirae</taxon>
        <taxon>Uroviricota</taxon>
        <taxon>Caudoviricetes</taxon>
        <taxon>Takahashivirus</taxon>
        <taxon>Bacillus phage PBS1</taxon>
    </lineage>
</organism>
<dbReference type="InterPro" id="IPR006626">
    <property type="entry name" value="PbH1"/>
</dbReference>
<dbReference type="RefSeq" id="YP_009283100.1">
    <property type="nucleotide sequence ID" value="NC_031039.1"/>
</dbReference>
<reference evidence="4 5" key="1">
    <citation type="journal article" date="2016" name="Virology">
        <title>The genome of AR9, a giant transducing Bacillus phage encoding two multisubunit RNA polymerases.</title>
        <authorList>
            <person name="Lavysh D."/>
            <person name="Sokolova M."/>
            <person name="Minakhin L."/>
            <person name="Yakunina M."/>
            <person name="Artamonova T."/>
            <person name="Kozyavkin S."/>
            <person name="Makarova K.S."/>
            <person name="Koonin E.V."/>
            <person name="Severinov K."/>
        </authorList>
    </citation>
    <scope>NUCLEOTIDE SEQUENCE [LARGE SCALE GENOMIC DNA]</scope>
</reference>
<protein>
    <recommendedName>
        <fullName evidence="3">Right handed beta helix domain-containing protein</fullName>
    </recommendedName>
</protein>
<dbReference type="OrthoDB" id="2046at10239"/>
<dbReference type="InterPro" id="IPR039448">
    <property type="entry name" value="Beta_helix"/>
</dbReference>
<dbReference type="InterPro" id="IPR022441">
    <property type="entry name" value="Para_beta_helix_rpt-2"/>
</dbReference>
<name>A0A172JIA2_BPPB1</name>
<accession>A0A172JIA2</accession>
<evidence type="ECO:0000259" key="3">
    <source>
        <dbReference type="Pfam" id="PF13229"/>
    </source>
</evidence>